<name>A0A0A9F4G5_ARUDO</name>
<reference evidence="1" key="2">
    <citation type="journal article" date="2015" name="Data Brief">
        <title>Shoot transcriptome of the giant reed, Arundo donax.</title>
        <authorList>
            <person name="Barrero R.A."/>
            <person name="Guerrero F.D."/>
            <person name="Moolhuijzen P."/>
            <person name="Goolsby J.A."/>
            <person name="Tidwell J."/>
            <person name="Bellgard S.E."/>
            <person name="Bellgard M.I."/>
        </authorList>
    </citation>
    <scope>NUCLEOTIDE SEQUENCE</scope>
    <source>
        <tissue evidence="1">Shoot tissue taken approximately 20 cm above the soil surface</tissue>
    </source>
</reference>
<reference evidence="1" key="1">
    <citation type="submission" date="2014-09" db="EMBL/GenBank/DDBJ databases">
        <authorList>
            <person name="Magalhaes I.L.F."/>
            <person name="Oliveira U."/>
            <person name="Santos F.R."/>
            <person name="Vidigal T.H.D.A."/>
            <person name="Brescovit A.D."/>
            <person name="Santos A.J."/>
        </authorList>
    </citation>
    <scope>NUCLEOTIDE SEQUENCE</scope>
    <source>
        <tissue evidence="1">Shoot tissue taken approximately 20 cm above the soil surface</tissue>
    </source>
</reference>
<proteinExistence type="predicted"/>
<organism evidence="1">
    <name type="scientific">Arundo donax</name>
    <name type="common">Giant reed</name>
    <name type="synonym">Donax arundinaceus</name>
    <dbReference type="NCBI Taxonomy" id="35708"/>
    <lineage>
        <taxon>Eukaryota</taxon>
        <taxon>Viridiplantae</taxon>
        <taxon>Streptophyta</taxon>
        <taxon>Embryophyta</taxon>
        <taxon>Tracheophyta</taxon>
        <taxon>Spermatophyta</taxon>
        <taxon>Magnoliopsida</taxon>
        <taxon>Liliopsida</taxon>
        <taxon>Poales</taxon>
        <taxon>Poaceae</taxon>
        <taxon>PACMAD clade</taxon>
        <taxon>Arundinoideae</taxon>
        <taxon>Arundineae</taxon>
        <taxon>Arundo</taxon>
    </lineage>
</organism>
<evidence type="ECO:0000313" key="1">
    <source>
        <dbReference type="EMBL" id="JAE03148.1"/>
    </source>
</evidence>
<dbReference type="EMBL" id="GBRH01194748">
    <property type="protein sequence ID" value="JAE03148.1"/>
    <property type="molecule type" value="Transcribed_RNA"/>
</dbReference>
<dbReference type="AlphaFoldDB" id="A0A0A9F4G5"/>
<protein>
    <submittedName>
        <fullName evidence="1">Uncharacterized protein</fullName>
    </submittedName>
</protein>
<accession>A0A0A9F4G5</accession>
<sequence length="85" mass="9553">MKGVGLLNSHLTTLHHWLHFKGKSRWLLIHLEKYGYMTVSLVGRIAIGASRSDFPDLVTQATSGANPSMWSFSFCRTFSVTNRGK</sequence>